<dbReference type="InterPro" id="IPR030383">
    <property type="entry name" value="G_VLIG_dom"/>
</dbReference>
<sequence>MGLNDCTNDANSDDAPFESILEKALDVSEKLRDALTYKHSESDVATYSTTLNEMTTALGLADWHIDANKLSDPMELVKHLASFEKLMANELSSSATHGDALTREQLIAQASGGAALYGVGLGIVTSADRTGILQRPENPLLAQPTSCAFMGPTSAVTTSVEQFSTVQAATDFRQTMKTCGRSMGLALKASYAGVGGGVGGGKATTDTTTATTADTTTTTSAAQVTYAYVPMQSFRMTVQDMQLSDEAKAVAATITNEMAATYFLQDFGSHAVCGVHEVGGIFCKTVEITTKDRTAVDVMQAECAKRSSSHLSVGYSVMGFGMSVAVDGGRFTAATDTSGHHTSDIECEITTRLDHFGPDASSLEIFKKKLATTNHAWYLIDRPMATSVVGVWDLMAKVDGCQQPAELVRHVWLKQAHKFRDLPLVHAAMQRARIQTWLCSPMVDSVLKHAVVDNPDQAELAARRLVEAACALDLSIAPADDVRNAVVELFSALVRYDSEFSLHLTVQHLRSATVQGFLRRLAASDRTMADLTCLCPLFDNIIDDKILHATPAFELEPSFRAALERARVLVDATTHDDVWVPPIVSDVGQVPDALENLVMPFLDQAQPDMQLLASRVGAFLVRNVNTAASPSTAHDDLWEVAKRYGFEADGGFMGAVNAENITYLIHALRYALTEHAAEPADDDDDGMAPSSVFEPPAASSSGTTPDVPDGRSYKHLLTVAGRPDRATCITDLLWYTIKHRLDFEEELYPPRSAASGKKKPLKKGEVRAPAAAPAESPVILDALLELAQSLSVTARAEVFRLLLERRVLVPFLVATSDHPTTFRCEAAALEYVDTLISSATEGTTSTACLMRDVAALRVVVVSDRDAMSSVTKDWIKNVFHIQSVHALDRVCSNRVTQRPCVAELGWGFVKQGSKFETVMVLHVIGEYHRLDTFIEAFADAIVIDVGQDGGSNVPMRRGCVLKWQHSNDDEDDEDVSEDGSVVTTIEMRCPISSSYASIQEYLFMYGMPEKGAAGRVPVPEIAAASTALVPTRPAAVSAAAVCLATDFASFRTHTLKLQRIFVEEAKLMIMYHRETNVANKEMHLEKARQLRQHNTQISRVVQDHPLIAHFIEALKHQSPVARERAIIDLELHLAASSERASETARHEYRRARDAVNRAKTRATQQAYVDALETWGLMVTGLEHLWRELSHMFVGSPREYGHFPELAAMHLLDGFPMELMDGDAAMVNLKWITAILNKLEDKLPTARIFVLSIMGVQSAGKSTLLNYMFGVRLRTSVSRCTRGVSLQLLQCDGRAEYDYILLLDTEGIRSPEYIGTEGSVWRDNRMATLAILPSDATIILTKGESTVTISEILPIVLSVFLDSELTEKHRGQLASKFYFVFNQIDTSQSTNMETIVDTLLRNLRSNAKKIQAIRGNPMATSDDEEESSIKYFSQFQVDIKDEDASDVRFLGTIKGSSEPPDDAPTPQYGKRLLKFRDYIHDRASHYVGATGQLVKNRPWTGRLVREFNDDLTRVWECINQSNFQMDFLAAHERVSYDELIRIMTQHKQHLARAYSEAFDTVLQHICDDNANNVRVDEHSRKYEHKLKQEVQPAVFRLDTLACADLDADKFAKWKLDQEIKWQNHKINQEAHTLRLVKDKVNQVFLYDIHVKKYKEMLYDEITTKFRDAGNRGATKTKFHLTDKAFEDLFERLMYKAKADHPPVAPTVCPAIYELFVHGGLFNPKQLSFLHQQRRRGPTARVDVVRMRRANDTILLQSTEATQLEVQEYVRSLLVDTQRYSQDVATDCILQTKEFLAKLRLPNTTYDACVPVLYTTLVSQFKAIQEKWDEENSVSAKFATCKPVMKKFAQHLCSGHKAADLLIATLDDWIANHLSKAVAEEVVSSVASTLKHEPWVSDARSMQAYLDHSLLCEMKAKRIDNVLRWLQSPTDHSALVIQGLIQAKVKECFGTAADTIVTTMKTCVTTAATDAATFDRDRSKRFIVALRHSLQKALKGSGRSVLVENLPNADDDVMNCDHHGPTIFTTSKDVNVLTSTMQSLERHKAALRPSNYTTAELADGILKMIRTEAYGASSGVVPRCGMPCPRCFCPCTKALGHKLSDDPNEALHDTYHQPKGIIGSYKVETGQLVAGTCPAAVEKDVYMVLEGGDRSFREFDKVYPGWAIPTKQEPLPLREYIFATYQAQLAEMHNKAKCVRIPREYYHDLDDITRKIQRLLHKN</sequence>
<accession>A0A3R6V6B4</accession>
<dbReference type="EMBL" id="QUSY01001171">
    <property type="protein sequence ID" value="RHY25832.1"/>
    <property type="molecule type" value="Genomic_DNA"/>
</dbReference>
<keyword evidence="4" id="KW-1185">Reference proteome</keyword>
<feature type="domain" description="VLIG-type G" evidence="2">
    <location>
        <begin position="1244"/>
        <end position="1514"/>
    </location>
</feature>
<name>A0A3R6V6B4_9STRA</name>
<evidence type="ECO:0000259" key="2">
    <source>
        <dbReference type="PROSITE" id="PS51717"/>
    </source>
</evidence>
<dbReference type="Pfam" id="PF25683">
    <property type="entry name" value="URGCP_GTPase"/>
    <property type="match status" value="1"/>
</dbReference>
<dbReference type="InterPro" id="IPR027417">
    <property type="entry name" value="P-loop_NTPase"/>
</dbReference>
<dbReference type="VEuPathDB" id="FungiDB:H310_01745"/>
<evidence type="ECO:0000313" key="3">
    <source>
        <dbReference type="EMBL" id="RHY25832.1"/>
    </source>
</evidence>
<proteinExistence type="predicted"/>
<reference evidence="3 4" key="1">
    <citation type="submission" date="2018-08" db="EMBL/GenBank/DDBJ databases">
        <title>Aphanomyces genome sequencing and annotation.</title>
        <authorList>
            <person name="Minardi D."/>
            <person name="Oidtmann B."/>
            <person name="Van Der Giezen M."/>
            <person name="Studholme D.J."/>
        </authorList>
    </citation>
    <scope>NUCLEOTIDE SEQUENCE [LARGE SCALE GENOMIC DNA]</scope>
    <source>
        <strain evidence="3 4">NJM0002</strain>
    </source>
</reference>
<feature type="region of interest" description="Disordered" evidence="1">
    <location>
        <begin position="678"/>
        <end position="711"/>
    </location>
</feature>
<protein>
    <recommendedName>
        <fullName evidence="2">VLIG-type G domain-containing protein</fullName>
    </recommendedName>
</protein>
<dbReference type="Gene3D" id="3.40.50.300">
    <property type="entry name" value="P-loop containing nucleotide triphosphate hydrolases"/>
    <property type="match status" value="1"/>
</dbReference>
<dbReference type="PANTHER" id="PTHR22796">
    <property type="entry name" value="URG4-RELATED"/>
    <property type="match status" value="1"/>
</dbReference>
<dbReference type="SUPFAM" id="SSF52540">
    <property type="entry name" value="P-loop containing nucleoside triphosphate hydrolases"/>
    <property type="match status" value="1"/>
</dbReference>
<gene>
    <name evidence="3" type="ORF">DYB32_008068</name>
</gene>
<organism evidence="3 4">
    <name type="scientific">Aphanomyces invadans</name>
    <dbReference type="NCBI Taxonomy" id="157072"/>
    <lineage>
        <taxon>Eukaryota</taxon>
        <taxon>Sar</taxon>
        <taxon>Stramenopiles</taxon>
        <taxon>Oomycota</taxon>
        <taxon>Saprolegniomycetes</taxon>
        <taxon>Saprolegniales</taxon>
        <taxon>Verrucalvaceae</taxon>
        <taxon>Aphanomyces</taxon>
    </lineage>
</organism>
<dbReference type="GO" id="GO:0005525">
    <property type="term" value="F:GTP binding"/>
    <property type="evidence" value="ECO:0007669"/>
    <property type="project" value="InterPro"/>
</dbReference>
<dbReference type="PROSITE" id="PS51717">
    <property type="entry name" value="G_VLIG"/>
    <property type="match status" value="1"/>
</dbReference>
<comment type="caution">
    <text evidence="3">The sequence shown here is derived from an EMBL/GenBank/DDBJ whole genome shotgun (WGS) entry which is preliminary data.</text>
</comment>
<dbReference type="PANTHER" id="PTHR22796:SF1">
    <property type="entry name" value="VWFA DOMAIN-CONTAINING PROTEIN"/>
    <property type="match status" value="1"/>
</dbReference>
<evidence type="ECO:0000313" key="4">
    <source>
        <dbReference type="Proteomes" id="UP000285060"/>
    </source>
</evidence>
<dbReference type="VEuPathDB" id="FungiDB:H310_01744"/>
<dbReference type="Proteomes" id="UP000285060">
    <property type="component" value="Unassembled WGS sequence"/>
</dbReference>
<evidence type="ECO:0000256" key="1">
    <source>
        <dbReference type="SAM" id="MobiDB-lite"/>
    </source>
</evidence>